<reference evidence="3" key="1">
    <citation type="journal article" date="2021" name="PeerJ">
        <title>Extensive microbial diversity within the chicken gut microbiome revealed by metagenomics and culture.</title>
        <authorList>
            <person name="Gilroy R."/>
            <person name="Ravi A."/>
            <person name="Getino M."/>
            <person name="Pursley I."/>
            <person name="Horton D.L."/>
            <person name="Alikhan N.F."/>
            <person name="Baker D."/>
            <person name="Gharbi K."/>
            <person name="Hall N."/>
            <person name="Watson M."/>
            <person name="Adriaenssens E.M."/>
            <person name="Foster-Nyarko E."/>
            <person name="Jarju S."/>
            <person name="Secka A."/>
            <person name="Antonio M."/>
            <person name="Oren A."/>
            <person name="Chaudhuri R.R."/>
            <person name="La Ragione R."/>
            <person name="Hildebrand F."/>
            <person name="Pallen M.J."/>
        </authorList>
    </citation>
    <scope>NUCLEOTIDE SEQUENCE</scope>
    <source>
        <strain evidence="3">ChiSxjej1B13-11774</strain>
    </source>
</reference>
<dbReference type="InterPro" id="IPR014833">
    <property type="entry name" value="TnsA_N"/>
</dbReference>
<comment type="caution">
    <text evidence="3">The sequence shown here is derived from an EMBL/GenBank/DDBJ whole genome shotgun (WGS) entry which is preliminary data.</text>
</comment>
<accession>A0A9D2ERT3</accession>
<organism evidence="3 4">
    <name type="scientific">Candidatus Gemmiger excrementigallinarum</name>
    <dbReference type="NCBI Taxonomy" id="2838609"/>
    <lineage>
        <taxon>Bacteria</taxon>
        <taxon>Bacillati</taxon>
        <taxon>Bacillota</taxon>
        <taxon>Clostridia</taxon>
        <taxon>Eubacteriales</taxon>
        <taxon>Gemmiger</taxon>
    </lineage>
</organism>
<evidence type="ECO:0000256" key="1">
    <source>
        <dbReference type="SAM" id="MobiDB-lite"/>
    </source>
</evidence>
<dbReference type="CDD" id="cd22362">
    <property type="entry name" value="TnsA_endonuclease-like"/>
    <property type="match status" value="1"/>
</dbReference>
<keyword evidence="3" id="KW-0255">Endonuclease</keyword>
<proteinExistence type="predicted"/>
<keyword evidence="3" id="KW-0378">Hydrolase</keyword>
<protein>
    <submittedName>
        <fullName evidence="3">TnsA endonuclease N-terminal domain-containing protein</fullName>
    </submittedName>
</protein>
<feature type="region of interest" description="Disordered" evidence="1">
    <location>
        <begin position="1"/>
        <end position="25"/>
    </location>
</feature>
<dbReference type="Pfam" id="PF08722">
    <property type="entry name" value="Tn7_TnsA-like_N"/>
    <property type="match status" value="1"/>
</dbReference>
<sequence>MRRKSQKGKFKEHRGTGTGADYKPWIQTGEFGSRGTAANPIDWKTGRQIHLLSQGEVIAWYLLRWDDKTLDVREQFPLDLAQTMQIAENYGIKHPADRQGNPIVMTTDFLVTRTNGEIAISVKSSLEGFKSQNRLIEKAYIEKMYWEKQGVPFRLFTKDEMNRAMADNIRNVVAFYNAEFFPDEISLLKKLIARKLIVVDMTKPLNFRDLLHEHKGELKKWLK</sequence>
<dbReference type="EMBL" id="DXBP01000044">
    <property type="protein sequence ID" value="HIZ42197.1"/>
    <property type="molecule type" value="Genomic_DNA"/>
</dbReference>
<gene>
    <name evidence="3" type="ORF">H9811_06520</name>
</gene>
<evidence type="ECO:0000259" key="2">
    <source>
        <dbReference type="Pfam" id="PF08722"/>
    </source>
</evidence>
<dbReference type="GO" id="GO:0003676">
    <property type="term" value="F:nucleic acid binding"/>
    <property type="evidence" value="ECO:0007669"/>
    <property type="project" value="InterPro"/>
</dbReference>
<dbReference type="InterPro" id="IPR011856">
    <property type="entry name" value="tRNA_endonuc-like_dom_sf"/>
</dbReference>
<dbReference type="InterPro" id="IPR011335">
    <property type="entry name" value="Restrct_endonuc-II-like"/>
</dbReference>
<dbReference type="Gene3D" id="3.40.1350.10">
    <property type="match status" value="1"/>
</dbReference>
<name>A0A9D2ERT3_9FIRM</name>
<dbReference type="Proteomes" id="UP000824048">
    <property type="component" value="Unassembled WGS sequence"/>
</dbReference>
<keyword evidence="3" id="KW-0540">Nuclease</keyword>
<dbReference type="SUPFAM" id="SSF52980">
    <property type="entry name" value="Restriction endonuclease-like"/>
    <property type="match status" value="1"/>
</dbReference>
<evidence type="ECO:0000313" key="3">
    <source>
        <dbReference type="EMBL" id="HIZ42197.1"/>
    </source>
</evidence>
<reference evidence="3" key="2">
    <citation type="submission" date="2021-04" db="EMBL/GenBank/DDBJ databases">
        <authorList>
            <person name="Gilroy R."/>
        </authorList>
    </citation>
    <scope>NUCLEOTIDE SEQUENCE</scope>
    <source>
        <strain evidence="3">ChiSxjej1B13-11774</strain>
    </source>
</reference>
<feature type="domain" description="TnsA endonuclease N-terminal" evidence="2">
    <location>
        <begin position="66"/>
        <end position="157"/>
    </location>
</feature>
<dbReference type="AlphaFoldDB" id="A0A9D2ERT3"/>
<dbReference type="GO" id="GO:0004519">
    <property type="term" value="F:endonuclease activity"/>
    <property type="evidence" value="ECO:0007669"/>
    <property type="project" value="UniProtKB-KW"/>
</dbReference>
<feature type="compositionally biased region" description="Basic residues" evidence="1">
    <location>
        <begin position="1"/>
        <end position="12"/>
    </location>
</feature>
<evidence type="ECO:0000313" key="4">
    <source>
        <dbReference type="Proteomes" id="UP000824048"/>
    </source>
</evidence>